<organism evidence="1">
    <name type="scientific">Timema cristinae</name>
    <name type="common">Walking stick</name>
    <dbReference type="NCBI Taxonomy" id="61476"/>
    <lineage>
        <taxon>Eukaryota</taxon>
        <taxon>Metazoa</taxon>
        <taxon>Ecdysozoa</taxon>
        <taxon>Arthropoda</taxon>
        <taxon>Hexapoda</taxon>
        <taxon>Insecta</taxon>
        <taxon>Pterygota</taxon>
        <taxon>Neoptera</taxon>
        <taxon>Polyneoptera</taxon>
        <taxon>Phasmatodea</taxon>
        <taxon>Timematodea</taxon>
        <taxon>Timematoidea</taxon>
        <taxon>Timematidae</taxon>
        <taxon>Timema</taxon>
    </lineage>
</organism>
<accession>A0A7R9CXR5</accession>
<protein>
    <submittedName>
        <fullName evidence="1">Uncharacterized protein</fullName>
    </submittedName>
</protein>
<dbReference type="EMBL" id="OC319156">
    <property type="protein sequence ID" value="CAD7404436.1"/>
    <property type="molecule type" value="Genomic_DNA"/>
</dbReference>
<dbReference type="AlphaFoldDB" id="A0A7R9CXR5"/>
<evidence type="ECO:0000313" key="1">
    <source>
        <dbReference type="EMBL" id="CAD7404436.1"/>
    </source>
</evidence>
<reference evidence="1" key="1">
    <citation type="submission" date="2020-11" db="EMBL/GenBank/DDBJ databases">
        <authorList>
            <person name="Tran Van P."/>
        </authorList>
    </citation>
    <scope>NUCLEOTIDE SEQUENCE</scope>
</reference>
<name>A0A7R9CXR5_TIMCR</name>
<gene>
    <name evidence="1" type="ORF">TCEB3V08_LOCUS7501</name>
</gene>
<sequence>MLNGMLSSPDNIFENAIFKNHTKLSTSDCVATLVAQRHQTVIAGFTTRLTNYSIPASVDT</sequence>
<proteinExistence type="predicted"/>